<dbReference type="PANTHER" id="PTHR43284:SF1">
    <property type="entry name" value="ASPARAGINE SYNTHETASE"/>
    <property type="match status" value="1"/>
</dbReference>
<dbReference type="GO" id="GO:0006529">
    <property type="term" value="P:asparagine biosynthetic process"/>
    <property type="evidence" value="ECO:0007669"/>
    <property type="project" value="InterPro"/>
</dbReference>
<reference evidence="9" key="1">
    <citation type="submission" date="2016-10" db="EMBL/GenBank/DDBJ databases">
        <authorList>
            <person name="Varghese N."/>
            <person name="Submissions S."/>
        </authorList>
    </citation>
    <scope>NUCLEOTIDE SEQUENCE [LARGE SCALE GENOMIC DNA]</scope>
    <source>
        <strain evidence="9">IBRC-M 10043</strain>
    </source>
</reference>
<dbReference type="InterPro" id="IPR006426">
    <property type="entry name" value="Asn_synth_AEB"/>
</dbReference>
<feature type="domain" description="Glutamine amidotransferase type-2" evidence="7">
    <location>
        <begin position="2"/>
        <end position="210"/>
    </location>
</feature>
<dbReference type="SUPFAM" id="SSF52402">
    <property type="entry name" value="Adenine nucleotide alpha hydrolases-like"/>
    <property type="match status" value="1"/>
</dbReference>
<dbReference type="PIRSF" id="PIRSF001589">
    <property type="entry name" value="Asn_synthetase_glu-h"/>
    <property type="match status" value="1"/>
</dbReference>
<dbReference type="Pfam" id="PF13537">
    <property type="entry name" value="GATase_7"/>
    <property type="match status" value="1"/>
</dbReference>
<evidence type="ECO:0000256" key="6">
    <source>
        <dbReference type="PIRSR" id="PIRSR001589-2"/>
    </source>
</evidence>
<dbReference type="Pfam" id="PF00733">
    <property type="entry name" value="Asn_synthase"/>
    <property type="match status" value="1"/>
</dbReference>
<dbReference type="InterPro" id="IPR051786">
    <property type="entry name" value="ASN_synthetase/amidase"/>
</dbReference>
<dbReference type="EC" id="6.3.5.4" evidence="5"/>
<dbReference type="RefSeq" id="WP_092662619.1">
    <property type="nucleotide sequence ID" value="NZ_FOCX01000020.1"/>
</dbReference>
<accession>A0A1H8SXP1</accession>
<dbReference type="NCBIfam" id="TIGR01536">
    <property type="entry name" value="asn_synth_AEB"/>
    <property type="match status" value="1"/>
</dbReference>
<keyword evidence="2 5" id="KW-0547">Nucleotide-binding</keyword>
<keyword evidence="4" id="KW-0315">Glutamine amidotransferase</keyword>
<keyword evidence="9" id="KW-1185">Reference proteome</keyword>
<evidence type="ECO:0000313" key="9">
    <source>
        <dbReference type="Proteomes" id="UP000198775"/>
    </source>
</evidence>
<evidence type="ECO:0000256" key="2">
    <source>
        <dbReference type="ARBA" id="ARBA00022741"/>
    </source>
</evidence>
<dbReference type="CDD" id="cd00712">
    <property type="entry name" value="AsnB"/>
    <property type="match status" value="1"/>
</dbReference>
<gene>
    <name evidence="8" type="ORF">SAMN05216388_102074</name>
</gene>
<proteinExistence type="inferred from homology"/>
<dbReference type="Proteomes" id="UP000198775">
    <property type="component" value="Unassembled WGS sequence"/>
</dbReference>
<dbReference type="Gene3D" id="3.40.50.620">
    <property type="entry name" value="HUPs"/>
    <property type="match status" value="2"/>
</dbReference>
<evidence type="ECO:0000256" key="4">
    <source>
        <dbReference type="ARBA" id="ARBA00022962"/>
    </source>
</evidence>
<dbReference type="InterPro" id="IPR014729">
    <property type="entry name" value="Rossmann-like_a/b/a_fold"/>
</dbReference>
<dbReference type="EMBL" id="FOCX01000020">
    <property type="protein sequence ID" value="SEO83387.1"/>
    <property type="molecule type" value="Genomic_DNA"/>
</dbReference>
<dbReference type="AlphaFoldDB" id="A0A1H8SXP1"/>
<dbReference type="GO" id="GO:0004066">
    <property type="term" value="F:asparagine synthase (glutamine-hydrolyzing) activity"/>
    <property type="evidence" value="ECO:0007669"/>
    <property type="project" value="UniProtKB-EC"/>
</dbReference>
<dbReference type="GO" id="GO:0005524">
    <property type="term" value="F:ATP binding"/>
    <property type="evidence" value="ECO:0007669"/>
    <property type="project" value="UniProtKB-KW"/>
</dbReference>
<comment type="similarity">
    <text evidence="1">Belongs to the asparagine synthetase family.</text>
</comment>
<evidence type="ECO:0000259" key="7">
    <source>
        <dbReference type="PROSITE" id="PS51278"/>
    </source>
</evidence>
<name>A0A1H8SXP1_9EURY</name>
<dbReference type="OrthoDB" id="8692at2157"/>
<evidence type="ECO:0000256" key="5">
    <source>
        <dbReference type="PIRNR" id="PIRNR001589"/>
    </source>
</evidence>
<feature type="binding site" evidence="6">
    <location>
        <position position="97"/>
    </location>
    <ligand>
        <name>L-glutamine</name>
        <dbReference type="ChEBI" id="CHEBI:58359"/>
    </ligand>
</feature>
<dbReference type="InterPro" id="IPR029055">
    <property type="entry name" value="Ntn_hydrolases_N"/>
</dbReference>
<dbReference type="InterPro" id="IPR033738">
    <property type="entry name" value="AsnB_N"/>
</dbReference>
<dbReference type="InterPro" id="IPR017932">
    <property type="entry name" value="GATase_2_dom"/>
</dbReference>
<dbReference type="PANTHER" id="PTHR43284">
    <property type="entry name" value="ASPARAGINE SYNTHETASE (GLUTAMINE-HYDROLYZING)"/>
    <property type="match status" value="1"/>
</dbReference>
<organism evidence="8 9">
    <name type="scientific">Halorientalis persicus</name>
    <dbReference type="NCBI Taxonomy" id="1367881"/>
    <lineage>
        <taxon>Archaea</taxon>
        <taxon>Methanobacteriati</taxon>
        <taxon>Methanobacteriota</taxon>
        <taxon>Stenosarchaea group</taxon>
        <taxon>Halobacteria</taxon>
        <taxon>Halobacteriales</taxon>
        <taxon>Haloarculaceae</taxon>
        <taxon>Halorientalis</taxon>
    </lineage>
</organism>
<dbReference type="CDD" id="cd01991">
    <property type="entry name" value="Asn_synthase_B_C"/>
    <property type="match status" value="1"/>
</dbReference>
<protein>
    <recommendedName>
        <fullName evidence="5">Putative asparagine synthetase [glutamine-hydrolyzing]</fullName>
        <ecNumber evidence="5">6.3.5.4</ecNumber>
    </recommendedName>
</protein>
<dbReference type="PROSITE" id="PS51278">
    <property type="entry name" value="GATASE_TYPE_2"/>
    <property type="match status" value="1"/>
</dbReference>
<evidence type="ECO:0000313" key="8">
    <source>
        <dbReference type="EMBL" id="SEO83387.1"/>
    </source>
</evidence>
<evidence type="ECO:0000256" key="1">
    <source>
        <dbReference type="ARBA" id="ARBA00005752"/>
    </source>
</evidence>
<comment type="catalytic activity">
    <reaction evidence="5">
        <text>L-aspartate + L-glutamine + ATP + H2O = L-asparagine + L-glutamate + AMP + diphosphate + H(+)</text>
        <dbReference type="Rhea" id="RHEA:12228"/>
        <dbReference type="ChEBI" id="CHEBI:15377"/>
        <dbReference type="ChEBI" id="CHEBI:15378"/>
        <dbReference type="ChEBI" id="CHEBI:29985"/>
        <dbReference type="ChEBI" id="CHEBI:29991"/>
        <dbReference type="ChEBI" id="CHEBI:30616"/>
        <dbReference type="ChEBI" id="CHEBI:33019"/>
        <dbReference type="ChEBI" id="CHEBI:58048"/>
        <dbReference type="ChEBI" id="CHEBI:58359"/>
        <dbReference type="ChEBI" id="CHEBI:456215"/>
        <dbReference type="EC" id="6.3.5.4"/>
    </reaction>
</comment>
<dbReference type="InterPro" id="IPR001962">
    <property type="entry name" value="Asn_synthase"/>
</dbReference>
<dbReference type="SUPFAM" id="SSF56235">
    <property type="entry name" value="N-terminal nucleophile aminohydrolases (Ntn hydrolases)"/>
    <property type="match status" value="1"/>
</dbReference>
<keyword evidence="3 5" id="KW-0067">ATP-binding</keyword>
<evidence type="ECO:0000256" key="3">
    <source>
        <dbReference type="ARBA" id="ARBA00022840"/>
    </source>
</evidence>
<sequence length="624" mass="71087">MSGLVAIFQRGRDKIEPARLETALTSLDHRGPDGDDMWINDAVGMGYQHLQSVPAAQTDDQPQRLDELVVSADVRLDNRAELCQRLDPPGDDESVSDSYLLLAAYREWGQQCVDHLVGAYAFVIWDAHENRLFCARDHFGVKPLYYHATDGLFAVASEPKAILTHPSIQPSLNERKVGDFLTNLFEDEENTFYESIRRLPPAHAMIVSAGNSRRWRYWDLDPSRAVTLDSNEDYARRFRDLFEQAVHCRLRTDEPAATTLSGGLDSSSVTAVAHEQLWPDEPLKTYSGVFEDAPESDEREYIETLVDRSGINSQYVFADDLSALSGFDQAMDYYDAPVHNTMHFMKWEIARRASDDEVGVVLEGTHGDSVVGYGLVLLPHLIRTGRWIQLVKELRAMGDVFDRQPRSLFLRQVLPGLIPDPVERLYRWIRRKPSVEMRANPTLDQGFANRIDLASRHHRLTDPRSAIARTAREWQYESVTAGSLVDFLEANDITHAVFGIEPRYPFLDKRLVEFSLAIPPTQQLTDGWTRMILRRALDDLLPEEIQWRSWKTTMNAAFIGALAIADDQLLELVEDPSMVEPYLNPESLRETHDRFQAERDIHSARVLWRALSLSAWLENTAGTQ</sequence>
<dbReference type="Gene3D" id="3.60.20.10">
    <property type="entry name" value="Glutamine Phosphoribosylpyrophosphate, subunit 1, domain 1"/>
    <property type="match status" value="1"/>
</dbReference>